<organism evidence="2 3">
    <name type="scientific">Paraburkholderia unamae</name>
    <dbReference type="NCBI Taxonomy" id="219649"/>
    <lineage>
        <taxon>Bacteria</taxon>
        <taxon>Pseudomonadati</taxon>
        <taxon>Pseudomonadota</taxon>
        <taxon>Betaproteobacteria</taxon>
        <taxon>Burkholderiales</taxon>
        <taxon>Burkholderiaceae</taxon>
        <taxon>Paraburkholderia</taxon>
    </lineage>
</organism>
<reference evidence="2 3" key="1">
    <citation type="submission" date="2018-05" db="EMBL/GenBank/DDBJ databases">
        <title>Genomic Encyclopedia of Type Strains, Phase IV (KMG-V): Genome sequencing to study the core and pangenomes of soil and plant-associated prokaryotes.</title>
        <authorList>
            <person name="Whitman W."/>
        </authorList>
    </citation>
    <scope>NUCLEOTIDE SEQUENCE [LARGE SCALE GENOMIC DNA]</scope>
    <source>
        <strain evidence="2 3">SCZa-39</strain>
    </source>
</reference>
<gene>
    <name evidence="2" type="ORF">C7402_10127</name>
</gene>
<keyword evidence="1" id="KW-0812">Transmembrane</keyword>
<keyword evidence="1" id="KW-0472">Membrane</keyword>
<name>A0ABX5KUH2_9BURK</name>
<dbReference type="EMBL" id="QEOB01000001">
    <property type="protein sequence ID" value="PVX97319.1"/>
    <property type="molecule type" value="Genomic_DNA"/>
</dbReference>
<keyword evidence="3" id="KW-1185">Reference proteome</keyword>
<sequence>MKPVCITRRTRRVRIASSSSNETGDRTGGLNGAFRYVYSVRLAGKRLTAWNRSVYYVVKRVLFGGIALAIFWR</sequence>
<keyword evidence="1" id="KW-1133">Transmembrane helix</keyword>
<accession>A0ABX5KUH2</accession>
<evidence type="ECO:0000313" key="3">
    <source>
        <dbReference type="Proteomes" id="UP000245712"/>
    </source>
</evidence>
<evidence type="ECO:0000313" key="2">
    <source>
        <dbReference type="EMBL" id="PVX97319.1"/>
    </source>
</evidence>
<dbReference type="Proteomes" id="UP000245712">
    <property type="component" value="Unassembled WGS sequence"/>
</dbReference>
<comment type="caution">
    <text evidence="2">The sequence shown here is derived from an EMBL/GenBank/DDBJ whole genome shotgun (WGS) entry which is preliminary data.</text>
</comment>
<feature type="transmembrane region" description="Helical" evidence="1">
    <location>
        <begin position="54"/>
        <end position="72"/>
    </location>
</feature>
<proteinExistence type="predicted"/>
<protein>
    <submittedName>
        <fullName evidence="2">Uncharacterized protein</fullName>
    </submittedName>
</protein>
<evidence type="ECO:0000256" key="1">
    <source>
        <dbReference type="SAM" id="Phobius"/>
    </source>
</evidence>